<dbReference type="RefSeq" id="WP_260793755.1">
    <property type="nucleotide sequence ID" value="NZ_CP093313.1"/>
</dbReference>
<keyword evidence="2" id="KW-0645">Protease</keyword>
<dbReference type="GO" id="GO:0006508">
    <property type="term" value="P:proteolysis"/>
    <property type="evidence" value="ECO:0007669"/>
    <property type="project" value="InterPro"/>
</dbReference>
<dbReference type="AlphaFoldDB" id="A0A9J7BR72"/>
<keyword evidence="2" id="KW-0720">Serine protease</keyword>
<keyword evidence="7" id="KW-1185">Reference proteome</keyword>
<evidence type="ECO:0000313" key="7">
    <source>
        <dbReference type="Proteomes" id="UP001059380"/>
    </source>
</evidence>
<dbReference type="KEGG" id="orp:MOP44_27355"/>
<reference evidence="6" key="1">
    <citation type="submission" date="2021-04" db="EMBL/GenBank/DDBJ databases">
        <title>Phylogenetic analysis of Acidobacteriaceae.</title>
        <authorList>
            <person name="Qiu L."/>
            <person name="Zhang Q."/>
        </authorList>
    </citation>
    <scope>NUCLEOTIDE SEQUENCE</scope>
    <source>
        <strain evidence="6">DSM 25168</strain>
    </source>
</reference>
<feature type="domain" description="Peptidase S9 prolyl oligopeptidase catalytic" evidence="5">
    <location>
        <begin position="517"/>
        <end position="716"/>
    </location>
</feature>
<feature type="chain" id="PRO_5039895771" evidence="4">
    <location>
        <begin position="24"/>
        <end position="722"/>
    </location>
</feature>
<organism evidence="6 7">
    <name type="scientific">Occallatibacter riparius</name>
    <dbReference type="NCBI Taxonomy" id="1002689"/>
    <lineage>
        <taxon>Bacteria</taxon>
        <taxon>Pseudomonadati</taxon>
        <taxon>Acidobacteriota</taxon>
        <taxon>Terriglobia</taxon>
        <taxon>Terriglobales</taxon>
        <taxon>Acidobacteriaceae</taxon>
        <taxon>Occallatibacter</taxon>
    </lineage>
</organism>
<evidence type="ECO:0000313" key="6">
    <source>
        <dbReference type="EMBL" id="UWZ84250.1"/>
    </source>
</evidence>
<name>A0A9J7BR72_9BACT</name>
<sequence length="722" mass="78435">MRPQSLCIAIASVSLHVAASGLAAFSQSSKPPITLDEYFNTTAITSTALAPDGSAAAIGTESPDWKNNAFRHDLWMWTKAGGLRPLAHMGNEASPAFSPDGKWIAFVSDRPLPGENGKAGDAGSSAGGDDDKASRIWIIAVNGGEALPLYAQKLDAHSFAWSADGAAIYYSVTQPLTEEQKDAQKAEWKDVTRWREQHRGDLLLKQAIAPALVAAVAVAPPHPDKDSARDAAKDAKDKKKSEPVLPPDAETIARSIYAIGEIAPSPDGKTIAFETEPVHHRMEGPANFEMYMVSTGGGEVRQLTHNEASESNLRWSPDSKVLHFAVTAASGSLEGKYRDVQGRLYRVDAASGKVERLGSNFDGTFDQFSLLGDGREIALGMKGTETQLYLIEGDKATKLPGRAGSYGGITTALHSNAMVVRWSTVTDPTQVYFAGDPLHPDQLTALTNLNPIFGERAKPEWEAYTWTADDGAKVEGMLIYPPDKKGAKHLRMFTLIHGGPADADGNKFGADWYDWATLAAANGWLVFRPNYRGSSGYGDEFMLQIEPHLVSKPGKDIMEGVDALVKDGIADPDHLAIGGYSYGGYMTNWLITQTTRFKSAVTGAGAVEHAANWGNDDESWDDAWYLGGRPWENPNLYQSEAALFQFDKVKTPTHLVQGGSDIRVSFLEGEAMERALESLGIPHTFLVFPGEGHGLGKNPWHGYIKVREELKWLDKYDRQSSN</sequence>
<dbReference type="InterPro" id="IPR001375">
    <property type="entry name" value="Peptidase_S9_cat"/>
</dbReference>
<dbReference type="SUPFAM" id="SSF82171">
    <property type="entry name" value="DPP6 N-terminal domain-like"/>
    <property type="match status" value="1"/>
</dbReference>
<dbReference type="GO" id="GO:0004252">
    <property type="term" value="F:serine-type endopeptidase activity"/>
    <property type="evidence" value="ECO:0007669"/>
    <property type="project" value="TreeGrafter"/>
</dbReference>
<dbReference type="EMBL" id="CP093313">
    <property type="protein sequence ID" value="UWZ84250.1"/>
    <property type="molecule type" value="Genomic_DNA"/>
</dbReference>
<evidence type="ECO:0000256" key="1">
    <source>
        <dbReference type="ARBA" id="ARBA00022801"/>
    </source>
</evidence>
<dbReference type="InterPro" id="IPR011659">
    <property type="entry name" value="WD40"/>
</dbReference>
<dbReference type="InterPro" id="IPR029058">
    <property type="entry name" value="AB_hydrolase_fold"/>
</dbReference>
<feature type="compositionally biased region" description="Basic and acidic residues" evidence="3">
    <location>
        <begin position="222"/>
        <end position="242"/>
    </location>
</feature>
<dbReference type="Pfam" id="PF00326">
    <property type="entry name" value="Peptidase_S9"/>
    <property type="match status" value="1"/>
</dbReference>
<dbReference type="Gene3D" id="3.40.50.1820">
    <property type="entry name" value="alpha/beta hydrolase"/>
    <property type="match status" value="1"/>
</dbReference>
<feature type="signal peptide" evidence="4">
    <location>
        <begin position="1"/>
        <end position="23"/>
    </location>
</feature>
<keyword evidence="4" id="KW-0732">Signal</keyword>
<dbReference type="SUPFAM" id="SSF53474">
    <property type="entry name" value="alpha/beta-Hydrolases"/>
    <property type="match status" value="1"/>
</dbReference>
<accession>A0A9J7BR72</accession>
<evidence type="ECO:0000259" key="5">
    <source>
        <dbReference type="Pfam" id="PF00326"/>
    </source>
</evidence>
<evidence type="ECO:0000256" key="3">
    <source>
        <dbReference type="SAM" id="MobiDB-lite"/>
    </source>
</evidence>
<evidence type="ECO:0000256" key="4">
    <source>
        <dbReference type="SAM" id="SignalP"/>
    </source>
</evidence>
<dbReference type="Gene3D" id="2.120.10.30">
    <property type="entry name" value="TolB, C-terminal domain"/>
    <property type="match status" value="2"/>
</dbReference>
<dbReference type="Proteomes" id="UP001059380">
    <property type="component" value="Chromosome"/>
</dbReference>
<evidence type="ECO:0000256" key="2">
    <source>
        <dbReference type="ARBA" id="ARBA00022825"/>
    </source>
</evidence>
<feature type="region of interest" description="Disordered" evidence="3">
    <location>
        <begin position="220"/>
        <end position="247"/>
    </location>
</feature>
<dbReference type="InterPro" id="IPR011042">
    <property type="entry name" value="6-blade_b-propeller_TolB-like"/>
</dbReference>
<protein>
    <submittedName>
        <fullName evidence="6">Prolyl oligopeptidase family serine peptidase</fullName>
    </submittedName>
</protein>
<dbReference type="Pfam" id="PF07676">
    <property type="entry name" value="PD40"/>
    <property type="match status" value="2"/>
</dbReference>
<dbReference type="PANTHER" id="PTHR42776:SF27">
    <property type="entry name" value="DIPEPTIDYL PEPTIDASE FAMILY MEMBER 6"/>
    <property type="match status" value="1"/>
</dbReference>
<dbReference type="PANTHER" id="PTHR42776">
    <property type="entry name" value="SERINE PEPTIDASE S9 FAMILY MEMBER"/>
    <property type="match status" value="1"/>
</dbReference>
<proteinExistence type="predicted"/>
<keyword evidence="1" id="KW-0378">Hydrolase</keyword>
<gene>
    <name evidence="6" type="ORF">MOP44_27355</name>
</gene>